<gene>
    <name evidence="3" type="primary">Slc13a3_0</name>
    <name evidence="3" type="ORF">g.113174</name>
</gene>
<evidence type="ECO:0000256" key="2">
    <source>
        <dbReference type="SAM" id="Phobius"/>
    </source>
</evidence>
<keyword evidence="2" id="KW-0472">Membrane</keyword>
<feature type="region of interest" description="Disordered" evidence="1">
    <location>
        <begin position="74"/>
        <end position="114"/>
    </location>
</feature>
<feature type="compositionally biased region" description="Basic and acidic residues" evidence="1">
    <location>
        <begin position="85"/>
        <end position="114"/>
    </location>
</feature>
<proteinExistence type="predicted"/>
<organism evidence="3">
    <name type="scientific">Anthurium amnicola</name>
    <dbReference type="NCBI Taxonomy" id="1678845"/>
    <lineage>
        <taxon>Eukaryota</taxon>
        <taxon>Viridiplantae</taxon>
        <taxon>Streptophyta</taxon>
        <taxon>Embryophyta</taxon>
        <taxon>Tracheophyta</taxon>
        <taxon>Spermatophyta</taxon>
        <taxon>Magnoliopsida</taxon>
        <taxon>Liliopsida</taxon>
        <taxon>Araceae</taxon>
        <taxon>Pothoideae</taxon>
        <taxon>Potheae</taxon>
        <taxon>Anthurium</taxon>
    </lineage>
</organism>
<evidence type="ECO:0000313" key="3">
    <source>
        <dbReference type="EMBL" id="JAT66686.1"/>
    </source>
</evidence>
<protein>
    <submittedName>
        <fullName evidence="3">Solute carrier family 13 member 3</fullName>
    </submittedName>
</protein>
<feature type="non-terminal residue" evidence="3">
    <location>
        <position position="1"/>
    </location>
</feature>
<evidence type="ECO:0000256" key="1">
    <source>
        <dbReference type="SAM" id="MobiDB-lite"/>
    </source>
</evidence>
<keyword evidence="2" id="KW-0812">Transmembrane</keyword>
<accession>A0A1D1ZI94</accession>
<reference evidence="3" key="1">
    <citation type="submission" date="2015-07" db="EMBL/GenBank/DDBJ databases">
        <title>Transcriptome Assembly of Anthurium amnicola.</title>
        <authorList>
            <person name="Suzuki J."/>
        </authorList>
    </citation>
    <scope>NUCLEOTIDE SEQUENCE</scope>
</reference>
<dbReference type="EMBL" id="GDJX01001250">
    <property type="protein sequence ID" value="JAT66686.1"/>
    <property type="molecule type" value="Transcribed_RNA"/>
</dbReference>
<dbReference type="AlphaFoldDB" id="A0A1D1ZI94"/>
<name>A0A1D1ZI94_9ARAE</name>
<sequence>LSWGDWSFHSSTFQERAISQAIIMKALCVFLCLLMLAFSLSSSPPFSHGCASSVSLGFTRQQLSGRRLINTLSSSSAQKPALADGKTKADDRVERDRGKGYSTREADENSKEQELIYNVDYHGVTTHSSPLPRHPRP</sequence>
<keyword evidence="2" id="KW-1133">Transmembrane helix</keyword>
<feature type="transmembrane region" description="Helical" evidence="2">
    <location>
        <begin position="21"/>
        <end position="40"/>
    </location>
</feature>